<feature type="domain" description="Translation initiation factor 3 N-terminal" evidence="7">
    <location>
        <begin position="40"/>
        <end position="109"/>
    </location>
</feature>
<comment type="subunit">
    <text evidence="4">Monomer.</text>
</comment>
<dbReference type="PANTHER" id="PTHR10938:SF0">
    <property type="entry name" value="TRANSLATION INITIATION FACTOR IF-3, MITOCHONDRIAL"/>
    <property type="match status" value="1"/>
</dbReference>
<organism evidence="8 9">
    <name type="scientific">Paulinella micropora</name>
    <dbReference type="NCBI Taxonomy" id="1928728"/>
    <lineage>
        <taxon>Eukaryota</taxon>
        <taxon>Sar</taxon>
        <taxon>Rhizaria</taxon>
        <taxon>Cercozoa</taxon>
        <taxon>Imbricatea</taxon>
        <taxon>Silicofilosea</taxon>
        <taxon>Euglyphida</taxon>
        <taxon>Paulinellidae</taxon>
        <taxon>Paulinella</taxon>
    </lineage>
</organism>
<keyword evidence="4" id="KW-0963">Cytoplasm</keyword>
<dbReference type="Gene3D" id="3.10.20.80">
    <property type="entry name" value="Translation initiation factor 3 (IF-3), N-terminal domain"/>
    <property type="match status" value="1"/>
</dbReference>
<dbReference type="GO" id="GO:0032790">
    <property type="term" value="P:ribosome disassembly"/>
    <property type="evidence" value="ECO:0007669"/>
    <property type="project" value="TreeGrafter"/>
</dbReference>
<dbReference type="GO" id="GO:0016020">
    <property type="term" value="C:membrane"/>
    <property type="evidence" value="ECO:0007669"/>
    <property type="project" value="TreeGrafter"/>
</dbReference>
<dbReference type="InterPro" id="IPR001288">
    <property type="entry name" value="Translation_initiation_fac_3"/>
</dbReference>
<proteinExistence type="inferred from homology"/>
<feature type="region of interest" description="Disordered" evidence="5">
    <location>
        <begin position="196"/>
        <end position="235"/>
    </location>
</feature>
<dbReference type="GO" id="GO:0005829">
    <property type="term" value="C:cytosol"/>
    <property type="evidence" value="ECO:0007669"/>
    <property type="project" value="TreeGrafter"/>
</dbReference>
<dbReference type="InterPro" id="IPR036788">
    <property type="entry name" value="T_IF-3_C_sf"/>
</dbReference>
<dbReference type="EMBL" id="LC490351">
    <property type="protein sequence ID" value="BBL86209.1"/>
    <property type="molecule type" value="Genomic_DNA"/>
</dbReference>
<dbReference type="PANTHER" id="PTHR10938">
    <property type="entry name" value="TRANSLATION INITIATION FACTOR IF-3"/>
    <property type="match status" value="1"/>
</dbReference>
<evidence type="ECO:0000313" key="8">
    <source>
        <dbReference type="EMBL" id="BBL86209.1"/>
    </source>
</evidence>
<evidence type="ECO:0000259" key="6">
    <source>
        <dbReference type="Pfam" id="PF00707"/>
    </source>
</evidence>
<gene>
    <name evidence="4 8" type="primary">infC</name>
    <name evidence="8" type="synonym">MYN1_Chr_392</name>
    <name evidence="8" type="ORF">PMYN1_Chma400</name>
</gene>
<keyword evidence="9" id="KW-1185">Reference proteome</keyword>
<evidence type="ECO:0000256" key="3">
    <source>
        <dbReference type="ARBA" id="ARBA00022917"/>
    </source>
</evidence>
<reference evidence="8 9" key="1">
    <citation type="submission" date="2019-06" db="EMBL/GenBank/DDBJ databases">
        <title>A hidden player of endosymbiotic evolution: DNA virus triggered massive gene transfer.</title>
        <authorList>
            <person name="Matsuo M."/>
            <person name="Katahata A."/>
            <person name="Tachikawa M."/>
            <person name="Minakuchi Y."/>
            <person name="Noguchi H."/>
            <person name="Toyoda A."/>
            <person name="Fujiyama A."/>
            <person name="Suzuki Y."/>
            <person name="Satoh S."/>
            <person name="Nakayama T."/>
            <person name="Kamikawa R."/>
            <person name="Nomura M."/>
            <person name="Inagaki Y."/>
            <person name="Ishida K."/>
            <person name="Obokata J."/>
        </authorList>
    </citation>
    <scope>NUCLEOTIDE SEQUENCE [LARGE SCALE GENOMIC DNA]</scope>
    <source>
        <strain evidence="8 9">MYN1</strain>
    </source>
</reference>
<sequence>MRASGQPLFYLLRISSLSHLLMPPRPRFDRRAPVRELPNINDRINYTQLRVVDADGSQLGVINREKALEIAKERELDLVLVSEKADPPVCRIMDYGKFKFEQEKKAKEAKKKSHQTEVKEVKMRYKIDSHDYQVRIGQAVRFLKAGDKVKCTVIFRGREIQHTSLAEQLLMRLAKDLEEQSETQQLPKREGRNMIMLLSPRKTPLAKEKDKTEGAANKPVRTIPAPVRLTQENET</sequence>
<dbReference type="SUPFAM" id="SSF55200">
    <property type="entry name" value="Translation initiation factor IF3, C-terminal domain"/>
    <property type="match status" value="1"/>
</dbReference>
<dbReference type="InterPro" id="IPR019815">
    <property type="entry name" value="Translation_initiation_fac_3_C"/>
</dbReference>
<dbReference type="HAMAP" id="MF_00080">
    <property type="entry name" value="IF_3"/>
    <property type="match status" value="1"/>
</dbReference>
<evidence type="ECO:0000256" key="1">
    <source>
        <dbReference type="ARBA" id="ARBA00005439"/>
    </source>
</evidence>
<name>A0A5K7VZB2_9EUKA</name>
<dbReference type="InterPro" id="IPR019813">
    <property type="entry name" value="Translation_initiation_fac3_CS"/>
</dbReference>
<keyword evidence="3 4" id="KW-0648">Protein biosynthesis</keyword>
<dbReference type="Gene3D" id="3.30.110.10">
    <property type="entry name" value="Translation initiation factor 3 (IF-3), C-terminal domain"/>
    <property type="match status" value="1"/>
</dbReference>
<accession>A0A5K7VZB2</accession>
<evidence type="ECO:0000256" key="5">
    <source>
        <dbReference type="SAM" id="MobiDB-lite"/>
    </source>
</evidence>
<dbReference type="AlphaFoldDB" id="A0A5K7VZB2"/>
<comment type="similarity">
    <text evidence="1 4">Belongs to the IF-3 family.</text>
</comment>
<dbReference type="Pfam" id="PF00707">
    <property type="entry name" value="IF3_C"/>
    <property type="match status" value="1"/>
</dbReference>
<comment type="function">
    <text evidence="4">IF-3 binds to the 30S ribosomal subunit and shifts the equilibrium between 70S ribosomes and their 50S and 30S subunits in favor of the free subunits, thus enhancing the availability of 30S subunits on which protein synthesis initiation begins.</text>
</comment>
<dbReference type="SUPFAM" id="SSF54364">
    <property type="entry name" value="Translation initiation factor IF3, N-terminal domain"/>
    <property type="match status" value="1"/>
</dbReference>
<comment type="subcellular location">
    <subcellularLocation>
        <location evidence="4">Cytoplasm</location>
    </subcellularLocation>
</comment>
<dbReference type="GO" id="GO:0043022">
    <property type="term" value="F:ribosome binding"/>
    <property type="evidence" value="ECO:0007669"/>
    <property type="project" value="TreeGrafter"/>
</dbReference>
<feature type="domain" description="Translation initiation factor 3 C-terminal" evidence="6">
    <location>
        <begin position="116"/>
        <end position="200"/>
    </location>
</feature>
<dbReference type="NCBIfam" id="TIGR00168">
    <property type="entry name" value="infC"/>
    <property type="match status" value="1"/>
</dbReference>
<geneLocation type="organellar chromatophore" evidence="8"/>
<dbReference type="GO" id="GO:0003743">
    <property type="term" value="F:translation initiation factor activity"/>
    <property type="evidence" value="ECO:0007669"/>
    <property type="project" value="UniProtKB-UniRule"/>
</dbReference>
<keyword evidence="8" id="KW-0934">Plastid</keyword>
<dbReference type="FunFam" id="3.10.20.80:FF:000001">
    <property type="entry name" value="Translation initiation factor IF-3"/>
    <property type="match status" value="1"/>
</dbReference>
<evidence type="ECO:0000256" key="2">
    <source>
        <dbReference type="ARBA" id="ARBA00022540"/>
    </source>
</evidence>
<evidence type="ECO:0000256" key="4">
    <source>
        <dbReference type="HAMAP-Rule" id="MF_00080"/>
    </source>
</evidence>
<dbReference type="Proteomes" id="UP000503178">
    <property type="component" value="Chromatophore Pltd"/>
</dbReference>
<dbReference type="Pfam" id="PF05198">
    <property type="entry name" value="IF3_N"/>
    <property type="match status" value="1"/>
</dbReference>
<dbReference type="FunFam" id="3.30.110.10:FF:000001">
    <property type="entry name" value="Translation initiation factor IF-3"/>
    <property type="match status" value="1"/>
</dbReference>
<evidence type="ECO:0000313" key="9">
    <source>
        <dbReference type="Proteomes" id="UP000503178"/>
    </source>
</evidence>
<evidence type="ECO:0000259" key="7">
    <source>
        <dbReference type="Pfam" id="PF05198"/>
    </source>
</evidence>
<dbReference type="PROSITE" id="PS00938">
    <property type="entry name" value="IF3"/>
    <property type="match status" value="1"/>
</dbReference>
<dbReference type="InterPro" id="IPR019814">
    <property type="entry name" value="Translation_initiation_fac_3_N"/>
</dbReference>
<keyword evidence="2 4" id="KW-0396">Initiation factor</keyword>
<protein>
    <recommendedName>
        <fullName evidence="4">Translation initiation factor IF-3</fullName>
    </recommendedName>
</protein>
<dbReference type="InterPro" id="IPR036787">
    <property type="entry name" value="T_IF-3_N_sf"/>
</dbReference>